<dbReference type="InterPro" id="IPR027417">
    <property type="entry name" value="P-loop_NTPase"/>
</dbReference>
<evidence type="ECO:0000256" key="6">
    <source>
        <dbReference type="ARBA" id="ARBA00022932"/>
    </source>
</evidence>
<evidence type="ECO:0000256" key="7">
    <source>
        <dbReference type="ARBA" id="ARBA00049244"/>
    </source>
</evidence>
<evidence type="ECO:0000313" key="10">
    <source>
        <dbReference type="Proteomes" id="UP001243212"/>
    </source>
</evidence>
<sequence length="401" mass="42272">MSVFDDLVGQEAAVAELTRAAHAARGISESFGDHAGAQLAPGASAMSHAWLITGPPGSGRSLAARAFAAALQCEETEPGAGECAHCKAVMGGNHPDVTALSTDLVTIGADEVREYVASSYQAPASGAWKVFIVEDADRMLPRTTNVLLKAIEEPGPRTVWILCTAAVADVLPTIRSRTRNVNLVTPAPQDVARLLVEREGADPQRALVAAQAAQSHIGVAKALATDPDAAAVRKKTLDAVVGIRTTGDAVLAAMMLTDMDAMRGAEGEKADEEAAEREVEERLLAMGLEPGARVPAAVRSQVKAAGVDSKRRAARNMQDMVDRELIYATSLYRDVLVRQLGADVALVNADYEAAVEQIATDTTPGVTLSRIDALSEARLRLRGNVAVQLLMEAALVELCRK</sequence>
<evidence type="ECO:0000256" key="1">
    <source>
        <dbReference type="ARBA" id="ARBA00012417"/>
    </source>
</evidence>
<gene>
    <name evidence="9" type="ORF">J2S70_000816</name>
</gene>
<proteinExistence type="predicted"/>
<dbReference type="EMBL" id="JAUSQX010000001">
    <property type="protein sequence ID" value="MDP9806234.1"/>
    <property type="molecule type" value="Genomic_DNA"/>
</dbReference>
<comment type="catalytic activity">
    <reaction evidence="7">
        <text>DNA(n) + a 2'-deoxyribonucleoside 5'-triphosphate = DNA(n+1) + diphosphate</text>
        <dbReference type="Rhea" id="RHEA:22508"/>
        <dbReference type="Rhea" id="RHEA-COMP:17339"/>
        <dbReference type="Rhea" id="RHEA-COMP:17340"/>
        <dbReference type="ChEBI" id="CHEBI:33019"/>
        <dbReference type="ChEBI" id="CHEBI:61560"/>
        <dbReference type="ChEBI" id="CHEBI:173112"/>
        <dbReference type="EC" id="2.7.7.7"/>
    </reaction>
</comment>
<keyword evidence="6" id="KW-0239">DNA-directed DNA polymerase</keyword>
<dbReference type="SUPFAM" id="SSF52540">
    <property type="entry name" value="P-loop containing nucleoside triphosphate hydrolases"/>
    <property type="match status" value="1"/>
</dbReference>
<evidence type="ECO:0000256" key="4">
    <source>
        <dbReference type="ARBA" id="ARBA00022695"/>
    </source>
</evidence>
<dbReference type="PANTHER" id="PTHR11669">
    <property type="entry name" value="REPLICATION FACTOR C / DNA POLYMERASE III GAMMA-TAU SUBUNIT"/>
    <property type="match status" value="1"/>
</dbReference>
<keyword evidence="4 9" id="KW-0548">Nucleotidyltransferase</keyword>
<dbReference type="GO" id="GO:0003887">
    <property type="term" value="F:DNA-directed DNA polymerase activity"/>
    <property type="evidence" value="ECO:0007669"/>
    <property type="project" value="UniProtKB-EC"/>
</dbReference>
<dbReference type="InterPro" id="IPR050238">
    <property type="entry name" value="DNA_Rep/Repair_Clamp_Loader"/>
</dbReference>
<reference evidence="9 10" key="1">
    <citation type="submission" date="2023-07" db="EMBL/GenBank/DDBJ databases">
        <title>Sequencing the genomes of 1000 actinobacteria strains.</title>
        <authorList>
            <person name="Klenk H.-P."/>
        </authorList>
    </citation>
    <scope>NUCLEOTIDE SEQUENCE [LARGE SCALE GENOMIC DNA]</scope>
    <source>
        <strain evidence="9 10">DSM 17163</strain>
    </source>
</reference>
<organism evidence="9 10">
    <name type="scientific">Trueperella bonasi</name>
    <dbReference type="NCBI Taxonomy" id="312286"/>
    <lineage>
        <taxon>Bacteria</taxon>
        <taxon>Bacillati</taxon>
        <taxon>Actinomycetota</taxon>
        <taxon>Actinomycetes</taxon>
        <taxon>Actinomycetales</taxon>
        <taxon>Actinomycetaceae</taxon>
        <taxon>Trueperella</taxon>
    </lineage>
</organism>
<name>A0ABT9NFX3_9ACTO</name>
<comment type="caution">
    <text evidence="9">The sequence shown here is derived from an EMBL/GenBank/DDBJ whole genome shotgun (WGS) entry which is preliminary data.</text>
</comment>
<dbReference type="Pfam" id="PF13177">
    <property type="entry name" value="DNA_pol3_delta2"/>
    <property type="match status" value="1"/>
</dbReference>
<dbReference type="Proteomes" id="UP001243212">
    <property type="component" value="Unassembled WGS sequence"/>
</dbReference>
<protein>
    <recommendedName>
        <fullName evidence="2">DNA polymerase III subunit delta'</fullName>
        <ecNumber evidence="1">2.7.7.7</ecNumber>
    </recommendedName>
</protein>
<dbReference type="NCBIfam" id="NF005926">
    <property type="entry name" value="PRK07940.1"/>
    <property type="match status" value="1"/>
</dbReference>
<dbReference type="EC" id="2.7.7.7" evidence="1"/>
<evidence type="ECO:0000256" key="2">
    <source>
        <dbReference type="ARBA" id="ARBA00014363"/>
    </source>
</evidence>
<evidence type="ECO:0000256" key="3">
    <source>
        <dbReference type="ARBA" id="ARBA00022679"/>
    </source>
</evidence>
<dbReference type="Pfam" id="PF09115">
    <property type="entry name" value="DNApol3-delta_C"/>
    <property type="match status" value="1"/>
</dbReference>
<dbReference type="RefSeq" id="WP_307682466.1">
    <property type="nucleotide sequence ID" value="NZ_JAUSQX010000001.1"/>
</dbReference>
<evidence type="ECO:0000313" key="9">
    <source>
        <dbReference type="EMBL" id="MDP9806234.1"/>
    </source>
</evidence>
<accession>A0ABT9NFX3</accession>
<evidence type="ECO:0000256" key="5">
    <source>
        <dbReference type="ARBA" id="ARBA00022705"/>
    </source>
</evidence>
<keyword evidence="3 9" id="KW-0808">Transferase</keyword>
<evidence type="ECO:0000259" key="8">
    <source>
        <dbReference type="Pfam" id="PF09115"/>
    </source>
</evidence>
<dbReference type="Gene3D" id="3.40.50.300">
    <property type="entry name" value="P-loop containing nucleotide triphosphate hydrolases"/>
    <property type="match status" value="1"/>
</dbReference>
<keyword evidence="5" id="KW-0235">DNA replication</keyword>
<feature type="domain" description="DNA polymerase III delta subunit C-terminal" evidence="8">
    <location>
        <begin position="329"/>
        <end position="398"/>
    </location>
</feature>
<keyword evidence="10" id="KW-1185">Reference proteome</keyword>
<dbReference type="PANTHER" id="PTHR11669:SF8">
    <property type="entry name" value="DNA POLYMERASE III SUBUNIT DELTA"/>
    <property type="match status" value="1"/>
</dbReference>
<dbReference type="InterPro" id="IPR015199">
    <property type="entry name" value="DNA_pol_III_delta_C"/>
</dbReference>